<dbReference type="Gene3D" id="1.20.1250.20">
    <property type="entry name" value="MFS general substrate transporter like domains"/>
    <property type="match status" value="1"/>
</dbReference>
<feature type="region of interest" description="Disordered" evidence="7">
    <location>
        <begin position="1"/>
        <end position="52"/>
    </location>
</feature>
<dbReference type="GO" id="GO:0005886">
    <property type="term" value="C:plasma membrane"/>
    <property type="evidence" value="ECO:0007669"/>
    <property type="project" value="TreeGrafter"/>
</dbReference>
<evidence type="ECO:0000313" key="11">
    <source>
        <dbReference type="Proteomes" id="UP001303760"/>
    </source>
</evidence>
<feature type="transmembrane region" description="Helical" evidence="8">
    <location>
        <begin position="63"/>
        <end position="89"/>
    </location>
</feature>
<feature type="transmembrane region" description="Helical" evidence="8">
    <location>
        <begin position="260"/>
        <end position="279"/>
    </location>
</feature>
<dbReference type="PANTHER" id="PTHR23501">
    <property type="entry name" value="MAJOR FACILITATOR SUPERFAMILY"/>
    <property type="match status" value="1"/>
</dbReference>
<dbReference type="PANTHER" id="PTHR23501:SF193">
    <property type="entry name" value="MULTIDRUG TRANSPORTER, PUTATIVE (AFU_ORTHOLOGUE AFUA_8G00940)-RELATED"/>
    <property type="match status" value="1"/>
</dbReference>
<evidence type="ECO:0000256" key="8">
    <source>
        <dbReference type="SAM" id="Phobius"/>
    </source>
</evidence>
<reference evidence="10" key="1">
    <citation type="journal article" date="2023" name="Mol. Phylogenet. Evol.">
        <title>Genome-scale phylogeny and comparative genomics of the fungal order Sordariales.</title>
        <authorList>
            <person name="Hensen N."/>
            <person name="Bonometti L."/>
            <person name="Westerberg I."/>
            <person name="Brannstrom I.O."/>
            <person name="Guillou S."/>
            <person name="Cros-Aarteil S."/>
            <person name="Calhoun S."/>
            <person name="Haridas S."/>
            <person name="Kuo A."/>
            <person name="Mondo S."/>
            <person name="Pangilinan J."/>
            <person name="Riley R."/>
            <person name="LaButti K."/>
            <person name="Andreopoulos B."/>
            <person name="Lipzen A."/>
            <person name="Chen C."/>
            <person name="Yan M."/>
            <person name="Daum C."/>
            <person name="Ng V."/>
            <person name="Clum A."/>
            <person name="Steindorff A."/>
            <person name="Ohm R.A."/>
            <person name="Martin F."/>
            <person name="Silar P."/>
            <person name="Natvig D.O."/>
            <person name="Lalanne C."/>
            <person name="Gautier V."/>
            <person name="Ament-Velasquez S.L."/>
            <person name="Kruys A."/>
            <person name="Hutchinson M.I."/>
            <person name="Powell A.J."/>
            <person name="Barry K."/>
            <person name="Miller A.N."/>
            <person name="Grigoriev I.V."/>
            <person name="Debuchy R."/>
            <person name="Gladieux P."/>
            <person name="Hiltunen Thoren M."/>
            <person name="Johannesson H."/>
        </authorList>
    </citation>
    <scope>NUCLEOTIDE SEQUENCE</scope>
    <source>
        <strain evidence="10">CBS 532.94</strain>
    </source>
</reference>
<feature type="transmembrane region" description="Helical" evidence="8">
    <location>
        <begin position="291"/>
        <end position="310"/>
    </location>
</feature>
<feature type="transmembrane region" description="Helical" evidence="8">
    <location>
        <begin position="458"/>
        <end position="481"/>
    </location>
</feature>
<dbReference type="Pfam" id="PF07690">
    <property type="entry name" value="MFS_1"/>
    <property type="match status" value="1"/>
</dbReference>
<accession>A0AAN7HCQ2</accession>
<dbReference type="PROSITE" id="PS50850">
    <property type="entry name" value="MFS"/>
    <property type="match status" value="1"/>
</dbReference>
<keyword evidence="11" id="KW-1185">Reference proteome</keyword>
<keyword evidence="5 8" id="KW-1133">Transmembrane helix</keyword>
<evidence type="ECO:0000256" key="1">
    <source>
        <dbReference type="ARBA" id="ARBA00004141"/>
    </source>
</evidence>
<evidence type="ECO:0000256" key="7">
    <source>
        <dbReference type="SAM" id="MobiDB-lite"/>
    </source>
</evidence>
<feature type="transmembrane region" description="Helical" evidence="8">
    <location>
        <begin position="189"/>
        <end position="209"/>
    </location>
</feature>
<dbReference type="InterPro" id="IPR036259">
    <property type="entry name" value="MFS_trans_sf"/>
</dbReference>
<evidence type="ECO:0000256" key="2">
    <source>
        <dbReference type="ARBA" id="ARBA00007520"/>
    </source>
</evidence>
<feature type="transmembrane region" description="Helical" evidence="8">
    <location>
        <begin position="130"/>
        <end position="150"/>
    </location>
</feature>
<keyword evidence="4 8" id="KW-0812">Transmembrane</keyword>
<gene>
    <name evidence="10" type="ORF">C8A03DRAFT_14880</name>
</gene>
<dbReference type="FunFam" id="1.20.1250.20:FF:000196">
    <property type="entry name" value="MFS toxin efflux pump (AflT)"/>
    <property type="match status" value="1"/>
</dbReference>
<dbReference type="InterPro" id="IPR020846">
    <property type="entry name" value="MFS_dom"/>
</dbReference>
<reference evidence="10" key="2">
    <citation type="submission" date="2023-05" db="EMBL/GenBank/DDBJ databases">
        <authorList>
            <consortium name="Lawrence Berkeley National Laboratory"/>
            <person name="Steindorff A."/>
            <person name="Hensen N."/>
            <person name="Bonometti L."/>
            <person name="Westerberg I."/>
            <person name="Brannstrom I.O."/>
            <person name="Guillou S."/>
            <person name="Cros-Aarteil S."/>
            <person name="Calhoun S."/>
            <person name="Haridas S."/>
            <person name="Kuo A."/>
            <person name="Mondo S."/>
            <person name="Pangilinan J."/>
            <person name="Riley R."/>
            <person name="Labutti K."/>
            <person name="Andreopoulos B."/>
            <person name="Lipzen A."/>
            <person name="Chen C."/>
            <person name="Yanf M."/>
            <person name="Daum C."/>
            <person name="Ng V."/>
            <person name="Clum A."/>
            <person name="Ohm R."/>
            <person name="Martin F."/>
            <person name="Silar P."/>
            <person name="Natvig D."/>
            <person name="Lalanne C."/>
            <person name="Gautier V."/>
            <person name="Ament-Velasquez S.L."/>
            <person name="Kruys A."/>
            <person name="Hutchinson M.I."/>
            <person name="Powell A.J."/>
            <person name="Barry K."/>
            <person name="Miller A.N."/>
            <person name="Grigoriev I.V."/>
            <person name="Debuchy R."/>
            <person name="Gladieux P."/>
            <person name="Thoren M.H."/>
            <person name="Johannesson H."/>
        </authorList>
    </citation>
    <scope>NUCLEOTIDE SEQUENCE</scope>
    <source>
        <strain evidence="10">CBS 532.94</strain>
    </source>
</reference>
<feature type="domain" description="Major facilitator superfamily (MFS) profile" evidence="9">
    <location>
        <begin position="66"/>
        <end position="557"/>
    </location>
</feature>
<evidence type="ECO:0000256" key="5">
    <source>
        <dbReference type="ARBA" id="ARBA00022989"/>
    </source>
</evidence>
<feature type="transmembrane region" description="Helical" evidence="8">
    <location>
        <begin position="421"/>
        <end position="446"/>
    </location>
</feature>
<organism evidence="10 11">
    <name type="scientific">Achaetomium macrosporum</name>
    <dbReference type="NCBI Taxonomy" id="79813"/>
    <lineage>
        <taxon>Eukaryota</taxon>
        <taxon>Fungi</taxon>
        <taxon>Dikarya</taxon>
        <taxon>Ascomycota</taxon>
        <taxon>Pezizomycotina</taxon>
        <taxon>Sordariomycetes</taxon>
        <taxon>Sordariomycetidae</taxon>
        <taxon>Sordariales</taxon>
        <taxon>Chaetomiaceae</taxon>
        <taxon>Achaetomium</taxon>
    </lineage>
</organism>
<evidence type="ECO:0000256" key="4">
    <source>
        <dbReference type="ARBA" id="ARBA00022692"/>
    </source>
</evidence>
<dbReference type="EMBL" id="MU860086">
    <property type="protein sequence ID" value="KAK4238698.1"/>
    <property type="molecule type" value="Genomic_DNA"/>
</dbReference>
<comment type="similarity">
    <text evidence="2">Belongs to the major facilitator superfamily. TCR/Tet family.</text>
</comment>
<evidence type="ECO:0000259" key="9">
    <source>
        <dbReference type="PROSITE" id="PS50850"/>
    </source>
</evidence>
<feature type="transmembrane region" description="Helical" evidence="8">
    <location>
        <begin position="221"/>
        <end position="240"/>
    </location>
</feature>
<protein>
    <submittedName>
        <fullName evidence="10">MFS general substrate transporter</fullName>
    </submittedName>
</protein>
<dbReference type="InterPro" id="IPR011701">
    <property type="entry name" value="MFS"/>
</dbReference>
<keyword evidence="3" id="KW-0813">Transport</keyword>
<dbReference type="CDD" id="cd17502">
    <property type="entry name" value="MFS_Azr1_MDR_like"/>
    <property type="match status" value="1"/>
</dbReference>
<dbReference type="SUPFAM" id="SSF103473">
    <property type="entry name" value="MFS general substrate transporter"/>
    <property type="match status" value="1"/>
</dbReference>
<dbReference type="Proteomes" id="UP001303760">
    <property type="component" value="Unassembled WGS sequence"/>
</dbReference>
<comment type="subcellular location">
    <subcellularLocation>
        <location evidence="1">Membrane</location>
        <topology evidence="1">Multi-pass membrane protein</topology>
    </subcellularLocation>
</comment>
<feature type="transmembrane region" description="Helical" evidence="8">
    <location>
        <begin position="330"/>
        <end position="355"/>
    </location>
</feature>
<keyword evidence="6 8" id="KW-0472">Membrane</keyword>
<evidence type="ECO:0000313" key="10">
    <source>
        <dbReference type="EMBL" id="KAK4238698.1"/>
    </source>
</evidence>
<sequence>MFKPSSRPPSSERTVLDSGPDTSSSSKRSKGVGDVAPALGQPASEQDQDQDPNAQPYITGSKLLIIVTCLTLILFLVILDTSIISTAIPQITDEFHSLQDVGWYASAYSVASAALQPLTGKIYQKFSLKWSFLWFLTAFEIGSLLCGVATSSTMLIVGRAVAGMGTSGIFTGGLAIVTACAPLHRRPALIGLMMGVSQIGMVSGPLIGGALTQYSTWRWCFYINLPVGGVAALYLILISLPEQTKKEPALSVLPSLHRHLDLVGFVLMAPATIQLLLALEFGGTRFPWSSATVIGLFCGAAGTFAVWFAWNWHRGDAALVPMSIFWRRTVWASAVMQMSLSAALLCTSYFLPIYFQAVMGASPLTSGVYLLPSVLSQVLGVVVSGFLVQRTGYVVPYALASAAIAAVGTGLFSLFSPTTSTGMWVGIQILAGVGRGIGLQMGMLAVQTVLSAEETSIGFALLMFAQFIGSSIWMVVASTVFNQSLASELAANVPGTDPGRIIAVGATGFRQLPDLSPEDMAAILWSYANATDRTFYVPAAISALAFCVAPFMGWVDLRRKNPEAGAVVEV</sequence>
<proteinExistence type="inferred from homology"/>
<evidence type="ECO:0000256" key="6">
    <source>
        <dbReference type="ARBA" id="ARBA00023136"/>
    </source>
</evidence>
<dbReference type="PRINTS" id="PR01036">
    <property type="entry name" value="TCRTETB"/>
</dbReference>
<evidence type="ECO:0000256" key="3">
    <source>
        <dbReference type="ARBA" id="ARBA00022448"/>
    </source>
</evidence>
<dbReference type="AlphaFoldDB" id="A0AAN7HCQ2"/>
<feature type="transmembrane region" description="Helical" evidence="8">
    <location>
        <begin position="395"/>
        <end position="415"/>
    </location>
</feature>
<name>A0AAN7HCQ2_9PEZI</name>
<dbReference type="Gene3D" id="1.20.1720.10">
    <property type="entry name" value="Multidrug resistance protein D"/>
    <property type="match status" value="1"/>
</dbReference>
<comment type="caution">
    <text evidence="10">The sequence shown here is derived from an EMBL/GenBank/DDBJ whole genome shotgun (WGS) entry which is preliminary data.</text>
</comment>
<feature type="transmembrane region" description="Helical" evidence="8">
    <location>
        <begin position="156"/>
        <end position="177"/>
    </location>
</feature>
<feature type="transmembrane region" description="Helical" evidence="8">
    <location>
        <begin position="535"/>
        <end position="555"/>
    </location>
</feature>
<dbReference type="GO" id="GO:0022857">
    <property type="term" value="F:transmembrane transporter activity"/>
    <property type="evidence" value="ECO:0007669"/>
    <property type="project" value="InterPro"/>
</dbReference>
<feature type="transmembrane region" description="Helical" evidence="8">
    <location>
        <begin position="367"/>
        <end position="388"/>
    </location>
</feature>
<dbReference type="FunFam" id="1.20.1720.10:FF:000012">
    <property type="entry name" value="MFS toxin efflux pump (AflT)"/>
    <property type="match status" value="1"/>
</dbReference>